<reference evidence="9" key="1">
    <citation type="submission" date="2023-06" db="EMBL/GenBank/DDBJ databases">
        <title>Genomic of Agaribacillus aureum.</title>
        <authorList>
            <person name="Wang G."/>
        </authorList>
    </citation>
    <scope>NUCLEOTIDE SEQUENCE</scope>
    <source>
        <strain evidence="9">BMA12</strain>
    </source>
</reference>
<evidence type="ECO:0000256" key="7">
    <source>
        <dbReference type="SAM" id="MobiDB-lite"/>
    </source>
</evidence>
<dbReference type="Pfam" id="PF00884">
    <property type="entry name" value="Sulfatase"/>
    <property type="match status" value="1"/>
</dbReference>
<evidence type="ECO:0000256" key="2">
    <source>
        <dbReference type="ARBA" id="ARBA00008779"/>
    </source>
</evidence>
<dbReference type="SUPFAM" id="SSF53649">
    <property type="entry name" value="Alkaline phosphatase-like"/>
    <property type="match status" value="1"/>
</dbReference>
<feature type="domain" description="Sulfatase N-terminal" evidence="8">
    <location>
        <begin position="31"/>
        <end position="380"/>
    </location>
</feature>
<evidence type="ECO:0000256" key="6">
    <source>
        <dbReference type="ARBA" id="ARBA00022837"/>
    </source>
</evidence>
<sequence>MHNSIYSCLFFLALFNCSQKDKPESALQQRPNIVFFFVDDMGWQDTSLPFHTETTNLNRQYFTPNMEQLAKEGVKFTQAYATAVCSPSRISLMTGMNAARHKVTTWTLRKDKSPEPDHPTLRPPEWNVNGLSAIPGQERSIYSETLPQLLKKGGYKTIHVGKAHFGAKGTSGEDPLNLGFDVNIGGHAAGGPGSYWAKYNFSAHWRSPNNHIWDVPGLEKYHGSDTYLTEALTVEANKAIDKAVEEKKPFYLYMSHYAIHAPWEKDDRFHQKYVDAGLNKFDAVYASMLEGMDKSLGDIRANLKRLGVDQHTIIVFMSDNGAPKQAARNLPLRGHKLTPYEGGIRVPMIVKWPGVTQAGSINKQYLIIEDIFPTFLEMAGLDSEAEKSTDGVSFKPLLTGKGAYQSDRPIYWHYPNTYDQPPYSVVRKGDWKLIYHHAGRKLELFNLINDLREEKDLLVENKSKAEELAKLLSDHLIETGGQMPIDKVSGNPVDYPVNVLLD</sequence>
<accession>A0ABT8L639</accession>
<comment type="similarity">
    <text evidence="2">Belongs to the sulfatase family.</text>
</comment>
<dbReference type="Proteomes" id="UP001172083">
    <property type="component" value="Unassembled WGS sequence"/>
</dbReference>
<evidence type="ECO:0000256" key="1">
    <source>
        <dbReference type="ARBA" id="ARBA00001913"/>
    </source>
</evidence>
<organism evidence="9 10">
    <name type="scientific">Agaribacillus aureus</name>
    <dbReference type="NCBI Taxonomy" id="3051825"/>
    <lineage>
        <taxon>Bacteria</taxon>
        <taxon>Pseudomonadati</taxon>
        <taxon>Bacteroidota</taxon>
        <taxon>Cytophagia</taxon>
        <taxon>Cytophagales</taxon>
        <taxon>Splendidivirgaceae</taxon>
        <taxon>Agaribacillus</taxon>
    </lineage>
</organism>
<keyword evidence="3" id="KW-0479">Metal-binding</keyword>
<dbReference type="InterPro" id="IPR000917">
    <property type="entry name" value="Sulfatase_N"/>
</dbReference>
<keyword evidence="6" id="KW-0106">Calcium</keyword>
<dbReference type="EMBL" id="JAUJEB010000002">
    <property type="protein sequence ID" value="MDN5213208.1"/>
    <property type="molecule type" value="Genomic_DNA"/>
</dbReference>
<dbReference type="CDD" id="cd16144">
    <property type="entry name" value="ARS_like"/>
    <property type="match status" value="1"/>
</dbReference>
<dbReference type="PANTHER" id="PTHR42693:SF42">
    <property type="entry name" value="ARYLSULFATASE G"/>
    <property type="match status" value="1"/>
</dbReference>
<dbReference type="Gene3D" id="3.30.1120.10">
    <property type="match status" value="1"/>
</dbReference>
<keyword evidence="10" id="KW-1185">Reference proteome</keyword>
<keyword evidence="5" id="KW-0378">Hydrolase</keyword>
<comment type="caution">
    <text evidence="9">The sequence shown here is derived from an EMBL/GenBank/DDBJ whole genome shotgun (WGS) entry which is preliminary data.</text>
</comment>
<proteinExistence type="inferred from homology"/>
<comment type="cofactor">
    <cofactor evidence="1">
        <name>Ca(2+)</name>
        <dbReference type="ChEBI" id="CHEBI:29108"/>
    </cofactor>
</comment>
<feature type="region of interest" description="Disordered" evidence="7">
    <location>
        <begin position="109"/>
        <end position="128"/>
    </location>
</feature>
<dbReference type="PROSITE" id="PS00523">
    <property type="entry name" value="SULFATASE_1"/>
    <property type="match status" value="1"/>
</dbReference>
<evidence type="ECO:0000256" key="3">
    <source>
        <dbReference type="ARBA" id="ARBA00022723"/>
    </source>
</evidence>
<dbReference type="InterPro" id="IPR050738">
    <property type="entry name" value="Sulfatase"/>
</dbReference>
<evidence type="ECO:0000313" key="9">
    <source>
        <dbReference type="EMBL" id="MDN5213208.1"/>
    </source>
</evidence>
<dbReference type="PANTHER" id="PTHR42693">
    <property type="entry name" value="ARYLSULFATASE FAMILY MEMBER"/>
    <property type="match status" value="1"/>
</dbReference>
<dbReference type="InterPro" id="IPR017850">
    <property type="entry name" value="Alkaline_phosphatase_core_sf"/>
</dbReference>
<dbReference type="Gene3D" id="3.40.720.10">
    <property type="entry name" value="Alkaline Phosphatase, subunit A"/>
    <property type="match status" value="1"/>
</dbReference>
<keyword evidence="4" id="KW-0732">Signal</keyword>
<evidence type="ECO:0000259" key="8">
    <source>
        <dbReference type="Pfam" id="PF00884"/>
    </source>
</evidence>
<feature type="compositionally biased region" description="Basic and acidic residues" evidence="7">
    <location>
        <begin position="109"/>
        <end position="120"/>
    </location>
</feature>
<protein>
    <submittedName>
        <fullName evidence="9">Sulfatase</fullName>
    </submittedName>
</protein>
<dbReference type="RefSeq" id="WP_346758548.1">
    <property type="nucleotide sequence ID" value="NZ_JAUJEB010000002.1"/>
</dbReference>
<name>A0ABT8L639_9BACT</name>
<gene>
    <name evidence="9" type="ORF">QQ020_14160</name>
</gene>
<evidence type="ECO:0000256" key="5">
    <source>
        <dbReference type="ARBA" id="ARBA00022801"/>
    </source>
</evidence>
<dbReference type="InterPro" id="IPR024607">
    <property type="entry name" value="Sulfatase_CS"/>
</dbReference>
<evidence type="ECO:0000313" key="10">
    <source>
        <dbReference type="Proteomes" id="UP001172083"/>
    </source>
</evidence>
<evidence type="ECO:0000256" key="4">
    <source>
        <dbReference type="ARBA" id="ARBA00022729"/>
    </source>
</evidence>